<feature type="non-terminal residue" evidence="2">
    <location>
        <position position="1"/>
    </location>
</feature>
<organism evidence="2">
    <name type="scientific">Lepeophtheirus salmonis</name>
    <name type="common">Salmon louse</name>
    <name type="synonym">Caligus salmonis</name>
    <dbReference type="NCBI Taxonomy" id="72036"/>
    <lineage>
        <taxon>Eukaryota</taxon>
        <taxon>Metazoa</taxon>
        <taxon>Ecdysozoa</taxon>
        <taxon>Arthropoda</taxon>
        <taxon>Crustacea</taxon>
        <taxon>Multicrustacea</taxon>
        <taxon>Hexanauplia</taxon>
        <taxon>Copepoda</taxon>
        <taxon>Siphonostomatoida</taxon>
        <taxon>Caligidae</taxon>
        <taxon>Lepeophtheirus</taxon>
    </lineage>
</organism>
<accession>A0A0K2VBV0</accession>
<feature type="compositionally biased region" description="Basic and acidic residues" evidence="1">
    <location>
        <begin position="125"/>
        <end position="143"/>
    </location>
</feature>
<dbReference type="EMBL" id="HACA01030025">
    <property type="protein sequence ID" value="CDW47386.1"/>
    <property type="molecule type" value="Transcribed_RNA"/>
</dbReference>
<name>A0A0K2VBV0_LEPSM</name>
<evidence type="ECO:0000313" key="2">
    <source>
        <dbReference type="EMBL" id="CDW47386.1"/>
    </source>
</evidence>
<proteinExistence type="predicted"/>
<protein>
    <submittedName>
        <fullName evidence="2">Uncharacterized protein</fullName>
    </submittedName>
</protein>
<feature type="region of interest" description="Disordered" evidence="1">
    <location>
        <begin position="122"/>
        <end position="143"/>
    </location>
</feature>
<evidence type="ECO:0000256" key="1">
    <source>
        <dbReference type="SAM" id="MobiDB-lite"/>
    </source>
</evidence>
<sequence length="143" mass="15880">KLIINHLVGWLVCWWWGRSWFVSWRSGSVGWWRRNRLVGLVFSLTRVGYIRNKSGLSIGDGVFNGLDTTIRKSNRVFSRCGIAITPLVGSKVKSSVVISYSVLVLVGGRCVWVDGSWCIGSRRAGSRDCSSEKSKGNNGDLKS</sequence>
<dbReference type="AlphaFoldDB" id="A0A0K2VBV0"/>
<reference evidence="2" key="1">
    <citation type="submission" date="2014-05" db="EMBL/GenBank/DDBJ databases">
        <authorList>
            <person name="Chronopoulou M."/>
        </authorList>
    </citation>
    <scope>NUCLEOTIDE SEQUENCE</scope>
    <source>
        <tissue evidence="2">Whole organism</tissue>
    </source>
</reference>